<proteinExistence type="predicted"/>
<dbReference type="GeneID" id="35431969"/>
<protein>
    <recommendedName>
        <fullName evidence="2">DUF6590 domain-containing protein</fullName>
    </recommendedName>
</protein>
<feature type="region of interest" description="Disordered" evidence="1">
    <location>
        <begin position="551"/>
        <end position="576"/>
    </location>
</feature>
<gene>
    <name evidence="3" type="ORF">RHO25_009377</name>
</gene>
<feature type="region of interest" description="Disordered" evidence="1">
    <location>
        <begin position="277"/>
        <end position="301"/>
    </location>
</feature>
<reference evidence="3 4" key="1">
    <citation type="submission" date="2023-09" db="EMBL/GenBank/DDBJ databases">
        <title>Complete-Gapless Cercospora beticola genome.</title>
        <authorList>
            <person name="Wyatt N.A."/>
            <person name="Spanner R.E."/>
            <person name="Bolton M.D."/>
        </authorList>
    </citation>
    <scope>NUCLEOTIDE SEQUENCE [LARGE SCALE GENOMIC DNA]</scope>
    <source>
        <strain evidence="3">Cb09-40</strain>
    </source>
</reference>
<dbReference type="PANTHER" id="PTHR35391:SF5">
    <property type="entry name" value="DUF6590 DOMAIN-CONTAINING PROTEIN"/>
    <property type="match status" value="1"/>
</dbReference>
<dbReference type="Pfam" id="PF20233">
    <property type="entry name" value="DUF6590"/>
    <property type="match status" value="1"/>
</dbReference>
<feature type="compositionally biased region" description="Polar residues" evidence="1">
    <location>
        <begin position="277"/>
        <end position="288"/>
    </location>
</feature>
<dbReference type="RefSeq" id="XP_023453603.2">
    <property type="nucleotide sequence ID" value="XM_023600914.2"/>
</dbReference>
<dbReference type="InterPro" id="IPR046497">
    <property type="entry name" value="DUF6590"/>
</dbReference>
<keyword evidence="4" id="KW-1185">Reference proteome</keyword>
<dbReference type="Proteomes" id="UP001302367">
    <property type="component" value="Chromosome 6"/>
</dbReference>
<dbReference type="EMBL" id="CP134189">
    <property type="protein sequence ID" value="WPB04730.1"/>
    <property type="molecule type" value="Genomic_DNA"/>
</dbReference>
<feature type="domain" description="DUF6590" evidence="2">
    <location>
        <begin position="337"/>
        <end position="483"/>
    </location>
</feature>
<dbReference type="PANTHER" id="PTHR35391">
    <property type="entry name" value="C2H2-TYPE DOMAIN-CONTAINING PROTEIN-RELATED"/>
    <property type="match status" value="1"/>
</dbReference>
<accession>A0ABZ0NYX2</accession>
<sequence>MQMAVAVHCSEQLPPSSSDPLSAAEATYIVLHLSQFYPCNKCWMRGMERSFDDPAVALLHEQATACKISLDSIVDKIPENQSGDSFHGTTKHVWDEERTRFILWRKDLLDVIEEIHNLDPAQAIRIASSNLSASLRDLASDLIEVLAVVDGSRLPLEQQQENCEQLAAEEDDDGLDSRELVERLDAVSSTINGLTRTLKLQYSYALKHAEQGTAAPSEMLQTEDTAYAPGDARTAPGRKWSGQLVPSISTPPADAPIDGMKWTLPRLGLQGFAPAVTQRQSSARQPVSITDVHSHSRQDILPRGLVPDQETQFHAESQPSAAMKVVQHTGDFKLRPSRFFKVGRVLTVLWTEPAGESGPSSTTQSFTDAYNERVYAKVRRFIVVAKREQHVLAVPVFSYQGMGPLAAKPRSLDHGIVYMGSEAPRPLKNEVILPTPVRVIPDNPEDRLASTSRINYGKIYTIEHNIKCRGVGMVHAASIAALLSQQNEVMRRGYPSIGLGGISEEEQGANSARSGIDPHIIDEGTEEGIDSQAHRFEAPVPALRSVDAETRVDRGSDSGYGNSRAATEARSVGSSVADDNGTRVIKEVDDLGPGHILSFIDEQKLEVPRLDPDNPTAEQLEALSDSSIQILLESLLSEQQRRL</sequence>
<name>A0ABZ0NYX2_CERBT</name>
<evidence type="ECO:0000256" key="1">
    <source>
        <dbReference type="SAM" id="MobiDB-lite"/>
    </source>
</evidence>
<evidence type="ECO:0000313" key="3">
    <source>
        <dbReference type="EMBL" id="WPB04730.1"/>
    </source>
</evidence>
<evidence type="ECO:0000313" key="4">
    <source>
        <dbReference type="Proteomes" id="UP001302367"/>
    </source>
</evidence>
<evidence type="ECO:0000259" key="2">
    <source>
        <dbReference type="Pfam" id="PF20233"/>
    </source>
</evidence>
<organism evidence="3 4">
    <name type="scientific">Cercospora beticola</name>
    <name type="common">Sugarbeet leaf spot fungus</name>
    <dbReference type="NCBI Taxonomy" id="122368"/>
    <lineage>
        <taxon>Eukaryota</taxon>
        <taxon>Fungi</taxon>
        <taxon>Dikarya</taxon>
        <taxon>Ascomycota</taxon>
        <taxon>Pezizomycotina</taxon>
        <taxon>Dothideomycetes</taxon>
        <taxon>Dothideomycetidae</taxon>
        <taxon>Mycosphaerellales</taxon>
        <taxon>Mycosphaerellaceae</taxon>
        <taxon>Cercospora</taxon>
    </lineage>
</organism>